<proteinExistence type="predicted"/>
<accession>A0A3E4YKA2</accession>
<name>A0A3E4YKA2_9FIRM</name>
<dbReference type="AlphaFoldDB" id="A0A3E4YKA2"/>
<comment type="caution">
    <text evidence="1">The sequence shown here is derived from an EMBL/GenBank/DDBJ whole genome shotgun (WGS) entry which is preliminary data.</text>
</comment>
<protein>
    <submittedName>
        <fullName evidence="1">Uncharacterized protein</fullName>
    </submittedName>
</protein>
<dbReference type="RefSeq" id="WP_117717886.1">
    <property type="nucleotide sequence ID" value="NZ_QSTP01000001.1"/>
</dbReference>
<sequence>MAIVTEKIKGAIRCPICHKGKIIAYEGSSGKASVGCPKCPGLLLVDYDAMTAVPNTQCKDAYKYAVNN</sequence>
<reference evidence="1 2" key="1">
    <citation type="submission" date="2018-08" db="EMBL/GenBank/DDBJ databases">
        <title>A genome reference for cultivated species of the human gut microbiota.</title>
        <authorList>
            <person name="Zou Y."/>
            <person name="Xue W."/>
            <person name="Luo G."/>
        </authorList>
    </citation>
    <scope>NUCLEOTIDE SEQUENCE [LARGE SCALE GENOMIC DNA]</scope>
    <source>
        <strain evidence="1 2">OM07-13</strain>
    </source>
</reference>
<dbReference type="EMBL" id="QSTP01000001">
    <property type="protein sequence ID" value="RGM74982.1"/>
    <property type="molecule type" value="Genomic_DNA"/>
</dbReference>
<evidence type="ECO:0000313" key="2">
    <source>
        <dbReference type="Proteomes" id="UP000260758"/>
    </source>
</evidence>
<gene>
    <name evidence="1" type="ORF">DXB99_00180</name>
</gene>
<organism evidence="1 2">
    <name type="scientific">Agathobacter rectalis</name>
    <dbReference type="NCBI Taxonomy" id="39491"/>
    <lineage>
        <taxon>Bacteria</taxon>
        <taxon>Bacillati</taxon>
        <taxon>Bacillota</taxon>
        <taxon>Clostridia</taxon>
        <taxon>Lachnospirales</taxon>
        <taxon>Lachnospiraceae</taxon>
        <taxon>Agathobacter</taxon>
    </lineage>
</organism>
<dbReference type="Proteomes" id="UP000260758">
    <property type="component" value="Unassembled WGS sequence"/>
</dbReference>
<evidence type="ECO:0000313" key="1">
    <source>
        <dbReference type="EMBL" id="RGM74982.1"/>
    </source>
</evidence>